<dbReference type="PANTHER" id="PTHR31140">
    <property type="entry name" value="B3 DOMAIN-CONTAINING TRANSCRIPTION FACTOR ABI3"/>
    <property type="match status" value="1"/>
</dbReference>
<gene>
    <name evidence="8" type="ORF">MtrunA17_Chr4g0047031</name>
</gene>
<dbReference type="Gene3D" id="2.40.330.10">
    <property type="entry name" value="DNA-binding pseudobarrel domain"/>
    <property type="match status" value="1"/>
</dbReference>
<dbReference type="GO" id="GO:0005634">
    <property type="term" value="C:nucleus"/>
    <property type="evidence" value="ECO:0007669"/>
    <property type="project" value="UniProtKB-SubCell"/>
</dbReference>
<reference evidence="8" key="1">
    <citation type="journal article" date="2018" name="Nat. Plants">
        <title>Whole-genome landscape of Medicago truncatula symbiotic genes.</title>
        <authorList>
            <person name="Pecrix Y."/>
            <person name="Gamas P."/>
            <person name="Carrere S."/>
        </authorList>
    </citation>
    <scope>NUCLEOTIDE SEQUENCE</scope>
    <source>
        <tissue evidence="8">Leaves</tissue>
    </source>
</reference>
<evidence type="ECO:0000256" key="5">
    <source>
        <dbReference type="ARBA" id="ARBA00023242"/>
    </source>
</evidence>
<dbReference type="Gramene" id="rna24975">
    <property type="protein sequence ID" value="RHN62402.1"/>
    <property type="gene ID" value="gene24975"/>
</dbReference>
<comment type="subcellular location">
    <subcellularLocation>
        <location evidence="1">Nucleus</location>
    </subcellularLocation>
</comment>
<dbReference type="EMBL" id="PSQE01000004">
    <property type="protein sequence ID" value="RHN62402.1"/>
    <property type="molecule type" value="Genomic_DNA"/>
</dbReference>
<organism evidence="8">
    <name type="scientific">Medicago truncatula</name>
    <name type="common">Barrel medic</name>
    <name type="synonym">Medicago tribuloides</name>
    <dbReference type="NCBI Taxonomy" id="3880"/>
    <lineage>
        <taxon>Eukaryota</taxon>
        <taxon>Viridiplantae</taxon>
        <taxon>Streptophyta</taxon>
        <taxon>Embryophyta</taxon>
        <taxon>Tracheophyta</taxon>
        <taxon>Spermatophyta</taxon>
        <taxon>Magnoliopsida</taxon>
        <taxon>eudicotyledons</taxon>
        <taxon>Gunneridae</taxon>
        <taxon>Pentapetalae</taxon>
        <taxon>rosids</taxon>
        <taxon>fabids</taxon>
        <taxon>Fabales</taxon>
        <taxon>Fabaceae</taxon>
        <taxon>Papilionoideae</taxon>
        <taxon>50 kb inversion clade</taxon>
        <taxon>NPAAA clade</taxon>
        <taxon>Hologalegina</taxon>
        <taxon>IRL clade</taxon>
        <taxon>Trifolieae</taxon>
        <taxon>Medicago</taxon>
    </lineage>
</organism>
<keyword evidence="5" id="KW-0539">Nucleus</keyword>
<dbReference type="PANTHER" id="PTHR31140:SF74">
    <property type="entry name" value="B3 DOMAIN-CONTAINING TRANSCRIPTION FACTOR LEC2"/>
    <property type="match status" value="1"/>
</dbReference>
<evidence type="ECO:0000256" key="6">
    <source>
        <dbReference type="SAM" id="MobiDB-lite"/>
    </source>
</evidence>
<keyword evidence="4" id="KW-0804">Transcription</keyword>
<evidence type="ECO:0000256" key="2">
    <source>
        <dbReference type="ARBA" id="ARBA00023015"/>
    </source>
</evidence>
<name>A0A396I9W4_MEDTR</name>
<evidence type="ECO:0000259" key="7">
    <source>
        <dbReference type="SMART" id="SM01019"/>
    </source>
</evidence>
<feature type="domain" description="TF-B3" evidence="7">
    <location>
        <begin position="178"/>
        <end position="276"/>
    </location>
</feature>
<dbReference type="InterPro" id="IPR015300">
    <property type="entry name" value="DNA-bd_pseudobarrel_sf"/>
</dbReference>
<evidence type="ECO:0000313" key="8">
    <source>
        <dbReference type="EMBL" id="RHN62402.1"/>
    </source>
</evidence>
<sequence>MDKLFAQYSTNPSSSTAHLLISSSIPSSNIDVSQQTMDISQINNIHFSNNNEQPFLSPSTHPTHNYSTSYNPMHTIPSMNQPHEGYSSSLMGQSHVPFIIQTTPQLVVEREEDKKFFEAKRCKIAREQRKQILKRIRSKSASKFTEETSKRSPIYREIQERTPHVFYSPDGKRFEEILTKKLRKSDVKNYGRIVLPKREVEEKLPAPSREGIEVIFKDIYSGREWKLKLKYWINGTTRMYILENTGDLVNHYKLCMEDYLGLYEDELKNLYLCTKKACDLSTVDLFPCANQGKEKEPPDQSVAQETNNTPMSPILVDGTDGGGDDDDEQESSLDEFYESLDNIFDVS</sequence>
<dbReference type="Pfam" id="PF02362">
    <property type="entry name" value="B3"/>
    <property type="match status" value="1"/>
</dbReference>
<keyword evidence="2" id="KW-0805">Transcription regulation</keyword>
<dbReference type="InterPro" id="IPR044800">
    <property type="entry name" value="LEC2-like"/>
</dbReference>
<evidence type="ECO:0000256" key="3">
    <source>
        <dbReference type="ARBA" id="ARBA00023125"/>
    </source>
</evidence>
<keyword evidence="3" id="KW-0238">DNA-binding</keyword>
<feature type="compositionally biased region" description="Polar residues" evidence="6">
    <location>
        <begin position="301"/>
        <end position="311"/>
    </location>
</feature>
<protein>
    <submittedName>
        <fullName evidence="8">Putative transcription factor B3-Domain family</fullName>
    </submittedName>
</protein>
<proteinExistence type="predicted"/>
<feature type="compositionally biased region" description="Acidic residues" evidence="6">
    <location>
        <begin position="322"/>
        <end position="338"/>
    </location>
</feature>
<dbReference type="SUPFAM" id="SSF101936">
    <property type="entry name" value="DNA-binding pseudobarrel domain"/>
    <property type="match status" value="1"/>
</dbReference>
<dbReference type="CDD" id="cd10017">
    <property type="entry name" value="B3_DNA"/>
    <property type="match status" value="1"/>
</dbReference>
<dbReference type="Proteomes" id="UP000265566">
    <property type="component" value="Chromosome 4"/>
</dbReference>
<feature type="region of interest" description="Disordered" evidence="6">
    <location>
        <begin position="291"/>
        <end position="347"/>
    </location>
</feature>
<dbReference type="GO" id="GO:0003700">
    <property type="term" value="F:DNA-binding transcription factor activity"/>
    <property type="evidence" value="ECO:0007669"/>
    <property type="project" value="InterPro"/>
</dbReference>
<dbReference type="AlphaFoldDB" id="A0A396I9W4"/>
<evidence type="ECO:0000256" key="1">
    <source>
        <dbReference type="ARBA" id="ARBA00004123"/>
    </source>
</evidence>
<evidence type="ECO:0000256" key="4">
    <source>
        <dbReference type="ARBA" id="ARBA00023163"/>
    </source>
</evidence>
<comment type="caution">
    <text evidence="8">The sequence shown here is derived from an EMBL/GenBank/DDBJ whole genome shotgun (WGS) entry which is preliminary data.</text>
</comment>
<dbReference type="SMART" id="SM01019">
    <property type="entry name" value="B3"/>
    <property type="match status" value="1"/>
</dbReference>
<dbReference type="InterPro" id="IPR003340">
    <property type="entry name" value="B3_DNA-bd"/>
</dbReference>
<dbReference type="GO" id="GO:0003677">
    <property type="term" value="F:DNA binding"/>
    <property type="evidence" value="ECO:0007669"/>
    <property type="project" value="UniProtKB-KW"/>
</dbReference>
<accession>A0A396I9W4</accession>